<reference evidence="1" key="1">
    <citation type="submission" date="2023-05" db="EMBL/GenBank/DDBJ databases">
        <authorList>
            <consortium name="ELIXIR-Norway"/>
        </authorList>
    </citation>
    <scope>NUCLEOTIDE SEQUENCE</scope>
</reference>
<accession>A0ACB0F4U8</accession>
<protein>
    <submittedName>
        <fullName evidence="1">Uncharacterized protein</fullName>
    </submittedName>
</protein>
<sequence length="80" mass="8302">MSLTSSGLCMLGGASAGAAGGSVSLELQTQWSQSRGLLLIRGHLALQLKPWLVQAACPQDWRLSVSGPRPDDDGAVSLII</sequence>
<dbReference type="Proteomes" id="UP001162501">
    <property type="component" value="Chromosome 31"/>
</dbReference>
<evidence type="ECO:0000313" key="1">
    <source>
        <dbReference type="EMBL" id="CAI9707878.1"/>
    </source>
</evidence>
<dbReference type="EMBL" id="OX596115">
    <property type="protein sequence ID" value="CAI9707878.1"/>
    <property type="molecule type" value="Genomic_DNA"/>
</dbReference>
<gene>
    <name evidence="1" type="ORF">MRATA1EN3_LOCUS19091</name>
</gene>
<organism evidence="1 2">
    <name type="scientific">Rangifer tarandus platyrhynchus</name>
    <name type="common">Svalbard reindeer</name>
    <dbReference type="NCBI Taxonomy" id="3082113"/>
    <lineage>
        <taxon>Eukaryota</taxon>
        <taxon>Metazoa</taxon>
        <taxon>Chordata</taxon>
        <taxon>Craniata</taxon>
        <taxon>Vertebrata</taxon>
        <taxon>Euteleostomi</taxon>
        <taxon>Mammalia</taxon>
        <taxon>Eutheria</taxon>
        <taxon>Laurasiatheria</taxon>
        <taxon>Artiodactyla</taxon>
        <taxon>Ruminantia</taxon>
        <taxon>Pecora</taxon>
        <taxon>Cervidae</taxon>
        <taxon>Odocoileinae</taxon>
        <taxon>Rangifer</taxon>
    </lineage>
</organism>
<evidence type="ECO:0000313" key="2">
    <source>
        <dbReference type="Proteomes" id="UP001162501"/>
    </source>
</evidence>
<proteinExistence type="predicted"/>
<name>A0ACB0F4U8_RANTA</name>